<keyword evidence="1" id="KW-0472">Membrane</keyword>
<dbReference type="AlphaFoldDB" id="A0A455SQZ8"/>
<keyword evidence="1" id="KW-0812">Transmembrane</keyword>
<feature type="transmembrane region" description="Helical" evidence="1">
    <location>
        <begin position="102"/>
        <end position="130"/>
    </location>
</feature>
<feature type="transmembrane region" description="Helical" evidence="1">
    <location>
        <begin position="21"/>
        <end position="52"/>
    </location>
</feature>
<feature type="transmembrane region" description="Helical" evidence="1">
    <location>
        <begin position="142"/>
        <end position="160"/>
    </location>
</feature>
<feature type="transmembrane region" description="Helical" evidence="1">
    <location>
        <begin position="72"/>
        <end position="90"/>
    </location>
</feature>
<accession>A0A455SQZ8</accession>
<sequence>MRQTVSDKPFYVLQSAHRRPTGVTLSALFSLLSAALLALLQLFFISLFFSVIAMSLSMGEPLLGRLFSRESLTLAGSMLLLFALEILCLLQSWGFWKLKRWAYWLALVNNLLGILQFISLCLAAIFHLQVPLLSLLVPHTNVQYLLLFLLFPVEFFYLLLSKNVKQTFHISLKRS</sequence>
<protein>
    <submittedName>
        <fullName evidence="2">Uncharacterized protein</fullName>
    </submittedName>
</protein>
<dbReference type="EMBL" id="AP019376">
    <property type="protein sequence ID" value="BBH89848.1"/>
    <property type="molecule type" value="Genomic_DNA"/>
</dbReference>
<evidence type="ECO:0000313" key="2">
    <source>
        <dbReference type="EMBL" id="BBH89848.1"/>
    </source>
</evidence>
<proteinExistence type="predicted"/>
<keyword evidence="1" id="KW-1133">Transmembrane helix</keyword>
<name>A0A455SQZ8_9CHLR</name>
<reference evidence="2" key="1">
    <citation type="submission" date="2018-12" db="EMBL/GenBank/DDBJ databases">
        <title>Novel natural products biosynthetic potential of the class Ktedonobacteria.</title>
        <authorList>
            <person name="Zheng Y."/>
            <person name="Saitou A."/>
            <person name="Wang C.M."/>
            <person name="Toyoda A."/>
            <person name="Minakuchi Y."/>
            <person name="Sekiguchi Y."/>
            <person name="Ueda K."/>
            <person name="Takano H."/>
            <person name="Sakai Y."/>
            <person name="Yokota A."/>
            <person name="Yabe S."/>
        </authorList>
    </citation>
    <scope>NUCLEOTIDE SEQUENCE</scope>
    <source>
        <strain evidence="2">COM3</strain>
    </source>
</reference>
<evidence type="ECO:0000256" key="1">
    <source>
        <dbReference type="SAM" id="Phobius"/>
    </source>
</evidence>
<organism evidence="2">
    <name type="scientific">Thermosporothrix sp. COM3</name>
    <dbReference type="NCBI Taxonomy" id="2490863"/>
    <lineage>
        <taxon>Bacteria</taxon>
        <taxon>Bacillati</taxon>
        <taxon>Chloroflexota</taxon>
        <taxon>Ktedonobacteria</taxon>
        <taxon>Ktedonobacterales</taxon>
        <taxon>Thermosporotrichaceae</taxon>
        <taxon>Thermosporothrix</taxon>
    </lineage>
</organism>
<gene>
    <name evidence="2" type="ORF">KTC_45990</name>
</gene>